<dbReference type="Gene3D" id="1.20.1640.10">
    <property type="entry name" value="Multidrug efflux transporter AcrB transmembrane domain"/>
    <property type="match status" value="2"/>
</dbReference>
<reference evidence="2 3" key="1">
    <citation type="submission" date="2022-10" db="EMBL/GenBank/DDBJ databases">
        <title>Ruegeria sp. nov., isolated from ocean surface sediments.</title>
        <authorList>
            <person name="He W."/>
            <person name="Xue H.-P."/>
            <person name="Zhang D.-F."/>
        </authorList>
    </citation>
    <scope>NUCLEOTIDE SEQUENCE [LARGE SCALE GENOMIC DNA]</scope>
    <source>
        <strain evidence="2 3">XHP0148</strain>
    </source>
</reference>
<feature type="transmembrane region" description="Helical" evidence="1">
    <location>
        <begin position="409"/>
        <end position="428"/>
    </location>
</feature>
<keyword evidence="1" id="KW-0472">Membrane</keyword>
<dbReference type="PANTHER" id="PTHR32063:SF16">
    <property type="entry name" value="CATION EFFLUX SYSTEM (ACRB_ACRD_ACRF FAMILY)"/>
    <property type="match status" value="1"/>
</dbReference>
<feature type="transmembrane region" description="Helical" evidence="1">
    <location>
        <begin position="352"/>
        <end position="374"/>
    </location>
</feature>
<evidence type="ECO:0000313" key="3">
    <source>
        <dbReference type="Proteomes" id="UP001320899"/>
    </source>
</evidence>
<dbReference type="Proteomes" id="UP001320899">
    <property type="component" value="Unassembled WGS sequence"/>
</dbReference>
<organism evidence="2 3">
    <name type="scientific">Ruegeria aquimaris</name>
    <dbReference type="NCBI Taxonomy" id="2984333"/>
    <lineage>
        <taxon>Bacteria</taxon>
        <taxon>Pseudomonadati</taxon>
        <taxon>Pseudomonadota</taxon>
        <taxon>Alphaproteobacteria</taxon>
        <taxon>Rhodobacterales</taxon>
        <taxon>Roseobacteraceae</taxon>
        <taxon>Ruegeria</taxon>
    </lineage>
</organism>
<dbReference type="InterPro" id="IPR027463">
    <property type="entry name" value="AcrB_DN_DC_subdom"/>
</dbReference>
<feature type="transmembrane region" description="Helical" evidence="1">
    <location>
        <begin position="1021"/>
        <end position="1041"/>
    </location>
</feature>
<feature type="transmembrane region" description="Helical" evidence="1">
    <location>
        <begin position="21"/>
        <end position="39"/>
    </location>
</feature>
<keyword evidence="3" id="KW-1185">Reference proteome</keyword>
<dbReference type="SUPFAM" id="SSF82693">
    <property type="entry name" value="Multidrug efflux transporter AcrB pore domain, PN1, PN2, PC1 and PC2 subdomains"/>
    <property type="match status" value="3"/>
</dbReference>
<keyword evidence="1" id="KW-1133">Transmembrane helix</keyword>
<dbReference type="Gene3D" id="3.30.70.1440">
    <property type="entry name" value="Multidrug efflux transporter AcrB pore domain"/>
    <property type="match status" value="1"/>
</dbReference>
<dbReference type="EMBL" id="JAOWLB010000046">
    <property type="protein sequence ID" value="MCV2891429.1"/>
    <property type="molecule type" value="Genomic_DNA"/>
</dbReference>
<dbReference type="Gene3D" id="3.30.70.1320">
    <property type="entry name" value="Multidrug efflux transporter AcrB pore domain like"/>
    <property type="match status" value="1"/>
</dbReference>
<dbReference type="SUPFAM" id="SSF82714">
    <property type="entry name" value="Multidrug efflux transporter AcrB TolC docking domain, DN and DC subdomains"/>
    <property type="match status" value="2"/>
</dbReference>
<dbReference type="SUPFAM" id="SSF82866">
    <property type="entry name" value="Multidrug efflux transporter AcrB transmembrane domain"/>
    <property type="match status" value="2"/>
</dbReference>
<accession>A0ABT3AS02</accession>
<protein>
    <submittedName>
        <fullName evidence="2">Efflux RND transporter permease subunit</fullName>
    </submittedName>
</protein>
<dbReference type="Pfam" id="PF00873">
    <property type="entry name" value="ACR_tran"/>
    <property type="match status" value="1"/>
</dbReference>
<feature type="transmembrane region" description="Helical" evidence="1">
    <location>
        <begin position="977"/>
        <end position="1001"/>
    </location>
</feature>
<evidence type="ECO:0000256" key="1">
    <source>
        <dbReference type="SAM" id="Phobius"/>
    </source>
</evidence>
<feature type="transmembrane region" description="Helical" evidence="1">
    <location>
        <begin position="547"/>
        <end position="566"/>
    </location>
</feature>
<feature type="transmembrane region" description="Helical" evidence="1">
    <location>
        <begin position="925"/>
        <end position="944"/>
    </location>
</feature>
<feature type="transmembrane region" description="Helical" evidence="1">
    <location>
        <begin position="381"/>
        <end position="403"/>
    </location>
</feature>
<dbReference type="InterPro" id="IPR001036">
    <property type="entry name" value="Acrflvin-R"/>
</dbReference>
<evidence type="ECO:0000313" key="2">
    <source>
        <dbReference type="EMBL" id="MCV2891429.1"/>
    </source>
</evidence>
<keyword evidence="1" id="KW-0812">Transmembrane</keyword>
<feature type="transmembrane region" description="Helical" evidence="1">
    <location>
        <begin position="1047"/>
        <end position="1073"/>
    </location>
</feature>
<feature type="transmembrane region" description="Helical" evidence="1">
    <location>
        <begin position="449"/>
        <end position="475"/>
    </location>
</feature>
<sequence length="1081" mass="117512">MSEPKRNIAWRLSEIFVTSRLTILTILALTFFGSIAIYLTPREENPQIIVPAAHISVQFPGASALEVERLIVTPLEAIVSEIVGVDHTNALAMNSVGIVGVSFKAGENKEDSFVKLYNRISGNLDKMPSGSSAPLIKALDVDDMPVVTVTLASDTYDDFALKQMAEHMAERLHSLPSVSVVTVKGGQDREIRINLDPDRLAAFGVPLTRVRDTLAGNNLSVPAGDTVQEGSTRSVFLDGFFKDADAVRNLVVGQNGGRPIYLGDVSDIVDGPPKERERISRFSFGAGDARNAEFGNLDMAAVTLGVAKKKGTNAVFMADDTIERIRRMQDEFLPRDVHVVVTRNDGEKADDAVNLLIEHFFIAVSTVFLVLILFLGWKEALIVTMTVPLVLFVTIGADFIHGITINRVSLFALILSLGLLVDDAIVVIENIHRRYYNGGGEKKDITIRACAEVGGAANLATATVIVVFLSLMLVGGMPGQYFYPVAFNVPVAMAASLFLAYTVTPWAAYRWVGMGHREEEAEARPGRLERAYRWLMELSMNRRAVRWAIYGVTLATLSLTVLQPAWQFVRPEGVAGPKPSFGVSTGFLPKDNKNTFNVSLQTPETTPVEMTDRLVREVNAILVKNPLITNTQSWVGQSGVIDFNALLRGSGDRVGANIGEIRVNLIDKHARETSSIELVRELRPAVEAIAARYPGTYVQMVEDPPGPAMRATVLAEIYGKDLDVLRELSGRAEEIFAATFDMVDITTSEPLDVVEYKIVVDQEKAALSGVSNAQIAAILRPLYAGEVIGRIHSDNSRHVVPIRVRVPYSQQPDPNHLENIIVENAAGQGIPLSELVQVVSGLRDRPILHKDNERVTFVGGELAQTSQIYAIADLDSKFDGMEIGNGLRLETGNISLATAAPDTIGKYQLLWNGEIRLMLDTYRDMGMVMGLALVFVFLLLVGYYQSFKIPLVSMASVPLGMIGVFPGHWIMGADFSATSMVGIIALAGVAIRSSLLIIDFIRDNQSQGMALQEAAYQAGIVRARPILLTTLAVVLGSAIMLTDPVFGGLAISLIFGTGVSSALTIIVVPVLYYRANRGAEA</sequence>
<gene>
    <name evidence="2" type="ORF">OE747_24245</name>
</gene>
<dbReference type="Gene3D" id="3.30.70.1430">
    <property type="entry name" value="Multidrug efflux transporter AcrB pore domain"/>
    <property type="match status" value="2"/>
</dbReference>
<dbReference type="PANTHER" id="PTHR32063">
    <property type="match status" value="1"/>
</dbReference>
<dbReference type="PRINTS" id="PR00702">
    <property type="entry name" value="ACRIFLAVINRP"/>
</dbReference>
<dbReference type="Gene3D" id="3.30.2090.10">
    <property type="entry name" value="Multidrug efflux transporter AcrB TolC docking domain, DN and DC subdomains"/>
    <property type="match status" value="2"/>
</dbReference>
<name>A0ABT3AS02_9RHOB</name>
<comment type="caution">
    <text evidence="2">The sequence shown here is derived from an EMBL/GenBank/DDBJ whole genome shotgun (WGS) entry which is preliminary data.</text>
</comment>
<feature type="transmembrane region" description="Helical" evidence="1">
    <location>
        <begin position="481"/>
        <end position="501"/>
    </location>
</feature>
<dbReference type="RefSeq" id="WP_263831017.1">
    <property type="nucleotide sequence ID" value="NZ_JAOWLB010000046.1"/>
</dbReference>
<proteinExistence type="predicted"/>
<feature type="transmembrane region" description="Helical" evidence="1">
    <location>
        <begin position="951"/>
        <end position="971"/>
    </location>
</feature>